<evidence type="ECO:0000313" key="3">
    <source>
        <dbReference type="Proteomes" id="UP000321225"/>
    </source>
</evidence>
<proteinExistence type="predicted"/>
<feature type="compositionally biased region" description="Basic and acidic residues" evidence="1">
    <location>
        <begin position="1"/>
        <end position="13"/>
    </location>
</feature>
<keyword evidence="3" id="KW-1185">Reference proteome</keyword>
<feature type="compositionally biased region" description="Acidic residues" evidence="1">
    <location>
        <begin position="47"/>
        <end position="57"/>
    </location>
</feature>
<reference evidence="2 3" key="1">
    <citation type="submission" date="2019-07" db="EMBL/GenBank/DDBJ databases">
        <title>Whole genome shotgun sequence of Microbacterium aerolatum NBRC 103071.</title>
        <authorList>
            <person name="Hosoyama A."/>
            <person name="Uohara A."/>
            <person name="Ohji S."/>
            <person name="Ichikawa N."/>
        </authorList>
    </citation>
    <scope>NUCLEOTIDE SEQUENCE [LARGE SCALE GENOMIC DNA]</scope>
    <source>
        <strain evidence="2 3">NBRC 103071</strain>
    </source>
</reference>
<feature type="region of interest" description="Disordered" evidence="1">
    <location>
        <begin position="1"/>
        <end position="57"/>
    </location>
</feature>
<evidence type="ECO:0000313" key="2">
    <source>
        <dbReference type="EMBL" id="GEK86761.1"/>
    </source>
</evidence>
<name>A0A511AJ25_9MICO</name>
<gene>
    <name evidence="2" type="ORF">MAE01_19370</name>
</gene>
<sequence>MDEMDEHRPHETPGADGGHPSQAEGEDPARAGQHPDPALDGHPSQAEGEDTTEEADG</sequence>
<dbReference type="EMBL" id="BJUW01000008">
    <property type="protein sequence ID" value="GEK86761.1"/>
    <property type="molecule type" value="Genomic_DNA"/>
</dbReference>
<dbReference type="AlphaFoldDB" id="A0A511AJ25"/>
<organism evidence="2 3">
    <name type="scientific">Microbacterium aerolatum</name>
    <dbReference type="NCBI Taxonomy" id="153731"/>
    <lineage>
        <taxon>Bacteria</taxon>
        <taxon>Bacillati</taxon>
        <taxon>Actinomycetota</taxon>
        <taxon>Actinomycetes</taxon>
        <taxon>Micrococcales</taxon>
        <taxon>Microbacteriaceae</taxon>
        <taxon>Microbacterium</taxon>
    </lineage>
</organism>
<dbReference type="RefSeq" id="WP_186806205.1">
    <property type="nucleotide sequence ID" value="NZ_BJUW01000008.1"/>
</dbReference>
<dbReference type="Proteomes" id="UP000321225">
    <property type="component" value="Unassembled WGS sequence"/>
</dbReference>
<accession>A0A511AJ25</accession>
<protein>
    <submittedName>
        <fullName evidence="2">Uncharacterized protein</fullName>
    </submittedName>
</protein>
<evidence type="ECO:0000256" key="1">
    <source>
        <dbReference type="SAM" id="MobiDB-lite"/>
    </source>
</evidence>
<comment type="caution">
    <text evidence="2">The sequence shown here is derived from an EMBL/GenBank/DDBJ whole genome shotgun (WGS) entry which is preliminary data.</text>
</comment>